<protein>
    <submittedName>
        <fullName evidence="1">Uncharacterized protein</fullName>
    </submittedName>
</protein>
<evidence type="ECO:0000313" key="1">
    <source>
        <dbReference type="EMBL" id="KKU10762.1"/>
    </source>
</evidence>
<gene>
    <name evidence="1" type="ORF">UX13_C0004G0009</name>
</gene>
<evidence type="ECO:0000313" key="2">
    <source>
        <dbReference type="Proteomes" id="UP000034329"/>
    </source>
</evidence>
<sequence>MKKILIITTLITLAITAFVVIQRYWQTPVKKVTSINEIKEKPDQTGGIVEPQPESEIQEGQAISRLQFLLPFSTYLFTIESFDYKTAKFLVNPKPSVSNFESEFDAWIESSEFKDIRKERFLIQ</sequence>
<proteinExistence type="predicted"/>
<accession>A0A0G1MRL0</accession>
<dbReference type="EMBL" id="LCLA01000004">
    <property type="protein sequence ID" value="KKU10762.1"/>
    <property type="molecule type" value="Genomic_DNA"/>
</dbReference>
<dbReference type="Proteomes" id="UP000034329">
    <property type="component" value="Unassembled WGS sequence"/>
</dbReference>
<dbReference type="AlphaFoldDB" id="A0A0G1MRL0"/>
<organism evidence="1 2">
    <name type="scientific">Candidatus Woesebacteria bacterium GW2011_GWB1_45_5</name>
    <dbReference type="NCBI Taxonomy" id="1618581"/>
    <lineage>
        <taxon>Bacteria</taxon>
        <taxon>Candidatus Woeseibacteriota</taxon>
    </lineage>
</organism>
<comment type="caution">
    <text evidence="1">The sequence shown here is derived from an EMBL/GenBank/DDBJ whole genome shotgun (WGS) entry which is preliminary data.</text>
</comment>
<name>A0A0G1MRL0_9BACT</name>
<reference evidence="1 2" key="1">
    <citation type="journal article" date="2015" name="Nature">
        <title>rRNA introns, odd ribosomes, and small enigmatic genomes across a large radiation of phyla.</title>
        <authorList>
            <person name="Brown C.T."/>
            <person name="Hug L.A."/>
            <person name="Thomas B.C."/>
            <person name="Sharon I."/>
            <person name="Castelle C.J."/>
            <person name="Singh A."/>
            <person name="Wilkins M.J."/>
            <person name="Williams K.H."/>
            <person name="Banfield J.F."/>
        </authorList>
    </citation>
    <scope>NUCLEOTIDE SEQUENCE [LARGE SCALE GENOMIC DNA]</scope>
</reference>